<reference evidence="7 8" key="1">
    <citation type="submission" date="2020-07" db="EMBL/GenBank/DDBJ databases">
        <title>Vallitalea guaymasensis genome.</title>
        <authorList>
            <person name="Postec A."/>
        </authorList>
    </citation>
    <scope>NUCLEOTIDE SEQUENCE [LARGE SCALE GENOMIC DNA]</scope>
    <source>
        <strain evidence="7 8">Ra1766G1</strain>
    </source>
</reference>
<dbReference type="Proteomes" id="UP000677305">
    <property type="component" value="Chromosome"/>
</dbReference>
<dbReference type="EMBL" id="CP058561">
    <property type="protein sequence ID" value="QUH31983.1"/>
    <property type="molecule type" value="Genomic_DNA"/>
</dbReference>
<keyword evidence="2" id="KW-1003">Cell membrane</keyword>
<dbReference type="InterPro" id="IPR001851">
    <property type="entry name" value="ABC_transp_permease"/>
</dbReference>
<protein>
    <submittedName>
        <fullName evidence="7">ABC transporter permease</fullName>
    </submittedName>
</protein>
<evidence type="ECO:0000256" key="5">
    <source>
        <dbReference type="ARBA" id="ARBA00023136"/>
    </source>
</evidence>
<evidence type="ECO:0000256" key="1">
    <source>
        <dbReference type="ARBA" id="ARBA00004651"/>
    </source>
</evidence>
<dbReference type="PANTHER" id="PTHR47089:SF1">
    <property type="entry name" value="GUANOSINE ABC TRANSPORTER PERMEASE PROTEIN NUPP"/>
    <property type="match status" value="1"/>
</dbReference>
<dbReference type="PANTHER" id="PTHR47089">
    <property type="entry name" value="ABC TRANSPORTER, PERMEASE PROTEIN"/>
    <property type="match status" value="1"/>
</dbReference>
<evidence type="ECO:0000256" key="2">
    <source>
        <dbReference type="ARBA" id="ARBA00022475"/>
    </source>
</evidence>
<keyword evidence="3 6" id="KW-0812">Transmembrane</keyword>
<dbReference type="GO" id="GO:0022857">
    <property type="term" value="F:transmembrane transporter activity"/>
    <property type="evidence" value="ECO:0007669"/>
    <property type="project" value="InterPro"/>
</dbReference>
<feature type="transmembrane region" description="Helical" evidence="6">
    <location>
        <begin position="240"/>
        <end position="261"/>
    </location>
</feature>
<evidence type="ECO:0000256" key="3">
    <source>
        <dbReference type="ARBA" id="ARBA00022692"/>
    </source>
</evidence>
<feature type="transmembrane region" description="Helical" evidence="6">
    <location>
        <begin position="281"/>
        <end position="302"/>
    </location>
</feature>
<keyword evidence="8" id="KW-1185">Reference proteome</keyword>
<evidence type="ECO:0000313" key="7">
    <source>
        <dbReference type="EMBL" id="QUH31983.1"/>
    </source>
</evidence>
<dbReference type="CDD" id="cd06580">
    <property type="entry name" value="TM_PBP1_transp_TpRbsC_like"/>
    <property type="match status" value="1"/>
</dbReference>
<dbReference type="GO" id="GO:0005886">
    <property type="term" value="C:plasma membrane"/>
    <property type="evidence" value="ECO:0007669"/>
    <property type="project" value="UniProtKB-SubCell"/>
</dbReference>
<organism evidence="7 8">
    <name type="scientific">Vallitalea guaymasensis</name>
    <dbReference type="NCBI Taxonomy" id="1185412"/>
    <lineage>
        <taxon>Bacteria</taxon>
        <taxon>Bacillati</taxon>
        <taxon>Bacillota</taxon>
        <taxon>Clostridia</taxon>
        <taxon>Lachnospirales</taxon>
        <taxon>Vallitaleaceae</taxon>
        <taxon>Vallitalea</taxon>
    </lineage>
</organism>
<dbReference type="Pfam" id="PF02653">
    <property type="entry name" value="BPD_transp_2"/>
    <property type="match status" value="1"/>
</dbReference>
<feature type="transmembrane region" description="Helical" evidence="6">
    <location>
        <begin position="55"/>
        <end position="76"/>
    </location>
</feature>
<feature type="transmembrane region" description="Helical" evidence="6">
    <location>
        <begin position="110"/>
        <end position="131"/>
    </location>
</feature>
<comment type="subcellular location">
    <subcellularLocation>
        <location evidence="1">Cell membrane</location>
        <topology evidence="1">Multi-pass membrane protein</topology>
    </subcellularLocation>
</comment>
<feature type="transmembrane region" description="Helical" evidence="6">
    <location>
        <begin position="143"/>
        <end position="166"/>
    </location>
</feature>
<feature type="transmembrane region" description="Helical" evidence="6">
    <location>
        <begin position="88"/>
        <end position="104"/>
    </location>
</feature>
<dbReference type="AlphaFoldDB" id="A0A8J8MFL5"/>
<evidence type="ECO:0000256" key="4">
    <source>
        <dbReference type="ARBA" id="ARBA00022989"/>
    </source>
</evidence>
<dbReference type="KEGG" id="vgu:HYG85_10120"/>
<feature type="transmembrane region" description="Helical" evidence="6">
    <location>
        <begin position="192"/>
        <end position="210"/>
    </location>
</feature>
<keyword evidence="4 6" id="KW-1133">Transmembrane helix</keyword>
<evidence type="ECO:0000256" key="6">
    <source>
        <dbReference type="SAM" id="Phobius"/>
    </source>
</evidence>
<feature type="transmembrane region" description="Helical" evidence="6">
    <location>
        <begin position="12"/>
        <end position="35"/>
    </location>
</feature>
<accession>A0A8J8MFL5</accession>
<evidence type="ECO:0000313" key="8">
    <source>
        <dbReference type="Proteomes" id="UP000677305"/>
    </source>
</evidence>
<gene>
    <name evidence="7" type="ORF">HYG85_10120</name>
</gene>
<sequence>MAKINYKQISKKVFYLILPVIFAFLVGAILIVVSGHNPIEAYGAMFRGALVGKSALYNTLFSSTPIIVTGLAIAVAFKANLFNMGVEGQMYLGAFAAAYVGFTLKGLPPVLHVILCILAAVVVGGLFALIPGVLKGRFNVNEMVVTIMLNYVAILLTDYLTNFVFYSGEGYAATYPIEQSAYLPRFMKTSQLNWAFIIALIMACIVYYIFKYTRLGFEIKAIGHNVSFAEATGMNTRNKAIIIMVVSGMLAGIAGAGEVLGVHHRFIAGFSPGYGWDGMTIALLGKNNPIGILIAALFFGILKNGGSTMELMVGVPRSLISIIQGLIIFFLAVDYLNTEFGFMSRLKLMFRRKVRG</sequence>
<feature type="transmembrane region" description="Helical" evidence="6">
    <location>
        <begin position="314"/>
        <end position="333"/>
    </location>
</feature>
<proteinExistence type="predicted"/>
<keyword evidence="5 6" id="KW-0472">Membrane</keyword>
<name>A0A8J8MFL5_9FIRM</name>